<dbReference type="Pfam" id="PF01094">
    <property type="entry name" value="ANF_receptor"/>
    <property type="match status" value="1"/>
</dbReference>
<keyword evidence="8 12" id="KW-0472">Membrane</keyword>
<dbReference type="FunFam" id="3.40.50.2300:FF:000024">
    <property type="entry name" value="Vomeronasal 2, receptor 73"/>
    <property type="match status" value="1"/>
</dbReference>
<dbReference type="GO" id="GO:0004930">
    <property type="term" value="F:G protein-coupled receptor activity"/>
    <property type="evidence" value="ECO:0007669"/>
    <property type="project" value="UniProtKB-KW"/>
</dbReference>
<dbReference type="InterPro" id="IPR000068">
    <property type="entry name" value="GPCR_3_Ca_sens_rcpt-rel"/>
</dbReference>
<feature type="chain" id="PRO_5023854853" description="G-protein coupled receptors family 3 profile domain-containing protein" evidence="13">
    <location>
        <begin position="29"/>
        <end position="868"/>
    </location>
</feature>
<dbReference type="eggNOG" id="KOG1056">
    <property type="taxonomic scope" value="Eukaryota"/>
</dbReference>
<keyword evidence="16" id="KW-1185">Reference proteome</keyword>
<keyword evidence="10" id="KW-0325">Glycoprotein</keyword>
<keyword evidence="5 13" id="KW-0732">Signal</keyword>
<comment type="similarity">
    <text evidence="2">Belongs to the G-protein coupled receptor 3 family.</text>
</comment>
<feature type="transmembrane region" description="Helical" evidence="12">
    <location>
        <begin position="818"/>
        <end position="841"/>
    </location>
</feature>
<feature type="domain" description="G-protein coupled receptors family 3 profile" evidence="14">
    <location>
        <begin position="592"/>
        <end position="856"/>
    </location>
</feature>
<evidence type="ECO:0000313" key="15">
    <source>
        <dbReference type="Ensembl" id="ENSOCUP00000025792.2"/>
    </source>
</evidence>
<reference evidence="15" key="2">
    <citation type="submission" date="2025-08" db="UniProtKB">
        <authorList>
            <consortium name="Ensembl"/>
        </authorList>
    </citation>
    <scope>IDENTIFICATION</scope>
    <source>
        <strain evidence="15">Thorbecke</strain>
    </source>
</reference>
<dbReference type="PRINTS" id="PR01535">
    <property type="entry name" value="VOMERONASL2R"/>
</dbReference>
<dbReference type="Pfam" id="PF00003">
    <property type="entry name" value="7tm_3"/>
    <property type="match status" value="1"/>
</dbReference>
<keyword evidence="7" id="KW-0297">G-protein coupled receptor</keyword>
<dbReference type="Gene3D" id="2.10.50.30">
    <property type="entry name" value="GPCR, family 3, nine cysteines domain"/>
    <property type="match status" value="1"/>
</dbReference>
<keyword evidence="4 12" id="KW-0812">Transmembrane</keyword>
<dbReference type="InterPro" id="IPR011500">
    <property type="entry name" value="GPCR_3_9-Cys_dom"/>
</dbReference>
<evidence type="ECO:0000256" key="13">
    <source>
        <dbReference type="SAM" id="SignalP"/>
    </source>
</evidence>
<dbReference type="InterPro" id="IPR038550">
    <property type="entry name" value="GPCR_3_9-Cys_sf"/>
</dbReference>
<evidence type="ECO:0000259" key="14">
    <source>
        <dbReference type="PROSITE" id="PS50259"/>
    </source>
</evidence>
<dbReference type="InterPro" id="IPR028082">
    <property type="entry name" value="Peripla_BP_I"/>
</dbReference>
<dbReference type="AlphaFoldDB" id="G1U8M5"/>
<keyword evidence="11" id="KW-0807">Transducer</keyword>
<dbReference type="HOGENOM" id="CLU_005389_5_0_1"/>
<evidence type="ECO:0000256" key="10">
    <source>
        <dbReference type="ARBA" id="ARBA00023180"/>
    </source>
</evidence>
<keyword evidence="9" id="KW-0675">Receptor</keyword>
<dbReference type="InParanoid" id="G1U8M5"/>
<evidence type="ECO:0000256" key="8">
    <source>
        <dbReference type="ARBA" id="ARBA00023136"/>
    </source>
</evidence>
<evidence type="ECO:0000256" key="2">
    <source>
        <dbReference type="ARBA" id="ARBA00007242"/>
    </source>
</evidence>
<evidence type="ECO:0000256" key="3">
    <source>
        <dbReference type="ARBA" id="ARBA00022475"/>
    </source>
</evidence>
<evidence type="ECO:0000256" key="1">
    <source>
        <dbReference type="ARBA" id="ARBA00004651"/>
    </source>
</evidence>
<sequence length="868" mass="97761">LQSLRGFSQMFSLIFLLLFLQLYLLVTCQDGHDCYSQMEQSFYKDGDIEIAAFLHIYTYDVPRIERSFIKYRRFSWFKSKNYQYALALVFAIEEINKNPHLLPNMTLGFGIYNVMHSHITVMENPFIWLVGLEKYVPNYTCKKQSKSVAVISESSIAVQMGTLLELYKIPQLTLGPFEPLLSDSGQFPSLYQMAPKDSSLARGMVSLMLHFGWTWVGLAISDLPKGIKFMTDLKVELQKNGICVDFVELIPATEEALSSFQSTFHIQILKSSANVVILFCVTESLIGASFQSWWELMMWKVWVTTSQWDFASSEEPFLFHSFHGTLIFSDHHSEISGFKNFLRTANPSKYPEDSYLSRFWSLAFNCSVTGTSCKTLQNCPLNASLESLPPHHFDMTMSDGSYNIYNAVYAVAHSIHEMILQEVEMQPVNNGAKVAFSPWQLHPFLKNLQFTNPAGDLVNLNQKRNLEAEYDILNFWNFPYGFGRKVKVGRFSPHVSQSEQLSLSENLIEWATGITEIPHSVCSVSCSPGFRKTPLEGKPACCFDCTPCPGNEISNQTDMDQCVNCPDLQYANTERDQCFHKKVTFLSFEDPLGMTLVCTALCFSILTVVFLGMFVKHRDTPIVKANNRCLSYILLIALTFCFLCSLLFIGHPNTTTCVLQQTMFGVAFTAAVSTILAKTITVLLAFKFTAPGRRMRHWLLSGVPNSIIPICSLIQLALCAIWLGTSPPFIDTDAHSEHGHIILVCNKGSVTAFYCVLGYLGSLALASFTVAFLARNLPDTFNEAKFLTFSMLVFCSVWVTFLPVYHSTKGKVMVAVEVFSILCSSAGLLGCIFVPKCYIILFRPEKNALKGFRDRIVSKETDVLKNSS</sequence>
<feature type="transmembrane region" description="Helical" evidence="12">
    <location>
        <begin position="751"/>
        <end position="774"/>
    </location>
</feature>
<dbReference type="Gene3D" id="3.40.50.2300">
    <property type="match status" value="2"/>
</dbReference>
<feature type="transmembrane region" description="Helical" evidence="12">
    <location>
        <begin position="629"/>
        <end position="650"/>
    </location>
</feature>
<feature type="transmembrane region" description="Helical" evidence="12">
    <location>
        <begin position="698"/>
        <end position="723"/>
    </location>
</feature>
<dbReference type="PANTHER" id="PTHR24061">
    <property type="entry name" value="CALCIUM-SENSING RECEPTOR-RELATED"/>
    <property type="match status" value="1"/>
</dbReference>
<reference evidence="15" key="3">
    <citation type="submission" date="2025-09" db="UniProtKB">
        <authorList>
            <consortium name="Ensembl"/>
        </authorList>
    </citation>
    <scope>IDENTIFICATION</scope>
    <source>
        <strain evidence="15">Thorbecke</strain>
    </source>
</reference>
<proteinExistence type="inferred from homology"/>
<dbReference type="InterPro" id="IPR001828">
    <property type="entry name" value="ANF_lig-bd_rcpt"/>
</dbReference>
<comment type="subcellular location">
    <subcellularLocation>
        <location evidence="1">Cell membrane</location>
        <topology evidence="1">Multi-pass membrane protein</topology>
    </subcellularLocation>
</comment>
<evidence type="ECO:0000256" key="11">
    <source>
        <dbReference type="ARBA" id="ARBA00023224"/>
    </source>
</evidence>
<dbReference type="PANTHER" id="PTHR24061:SF545">
    <property type="entry name" value="VOMERONASAL 2, RECEPTOR 118-RELATED"/>
    <property type="match status" value="1"/>
</dbReference>
<evidence type="ECO:0000256" key="6">
    <source>
        <dbReference type="ARBA" id="ARBA00022989"/>
    </source>
</evidence>
<evidence type="ECO:0000256" key="12">
    <source>
        <dbReference type="SAM" id="Phobius"/>
    </source>
</evidence>
<dbReference type="CDD" id="cd15283">
    <property type="entry name" value="7tmC_V2R_pheromone"/>
    <property type="match status" value="1"/>
</dbReference>
<dbReference type="GeneTree" id="ENSGT00950000183069"/>
<dbReference type="CDD" id="cd06365">
    <property type="entry name" value="PBP1_pheromone_receptor"/>
    <property type="match status" value="1"/>
</dbReference>
<evidence type="ECO:0000313" key="16">
    <source>
        <dbReference type="Proteomes" id="UP000001811"/>
    </source>
</evidence>
<dbReference type="InterPro" id="IPR004073">
    <property type="entry name" value="GPCR_3_vmron_rcpt_2"/>
</dbReference>
<dbReference type="PROSITE" id="PS50259">
    <property type="entry name" value="G_PROTEIN_RECEP_F3_4"/>
    <property type="match status" value="1"/>
</dbReference>
<feature type="signal peptide" evidence="13">
    <location>
        <begin position="1"/>
        <end position="28"/>
    </location>
</feature>
<protein>
    <recommendedName>
        <fullName evidence="14">G-protein coupled receptors family 3 profile domain-containing protein</fullName>
    </recommendedName>
</protein>
<dbReference type="GO" id="GO:0005886">
    <property type="term" value="C:plasma membrane"/>
    <property type="evidence" value="ECO:0007669"/>
    <property type="project" value="UniProtKB-SubCell"/>
</dbReference>
<evidence type="ECO:0000256" key="5">
    <source>
        <dbReference type="ARBA" id="ARBA00022729"/>
    </source>
</evidence>
<evidence type="ECO:0000256" key="7">
    <source>
        <dbReference type="ARBA" id="ARBA00023040"/>
    </source>
</evidence>
<dbReference type="Pfam" id="PF07562">
    <property type="entry name" value="NCD3G"/>
    <property type="match status" value="1"/>
</dbReference>
<dbReference type="SUPFAM" id="SSF53822">
    <property type="entry name" value="Periplasmic binding protein-like I"/>
    <property type="match status" value="1"/>
</dbReference>
<dbReference type="InterPro" id="IPR017978">
    <property type="entry name" value="GPCR_3_C"/>
</dbReference>
<accession>G1U8M5</accession>
<feature type="transmembrane region" description="Helical" evidence="12">
    <location>
        <begin position="592"/>
        <end position="617"/>
    </location>
</feature>
<evidence type="ECO:0000256" key="9">
    <source>
        <dbReference type="ARBA" id="ARBA00023170"/>
    </source>
</evidence>
<keyword evidence="6 12" id="KW-1133">Transmembrane helix</keyword>
<organism evidence="15 16">
    <name type="scientific">Oryctolagus cuniculus</name>
    <name type="common">Rabbit</name>
    <dbReference type="NCBI Taxonomy" id="9986"/>
    <lineage>
        <taxon>Eukaryota</taxon>
        <taxon>Metazoa</taxon>
        <taxon>Chordata</taxon>
        <taxon>Craniata</taxon>
        <taxon>Vertebrata</taxon>
        <taxon>Euteleostomi</taxon>
        <taxon>Mammalia</taxon>
        <taxon>Eutheria</taxon>
        <taxon>Euarchontoglires</taxon>
        <taxon>Glires</taxon>
        <taxon>Lagomorpha</taxon>
        <taxon>Leporidae</taxon>
        <taxon>Oryctolagus</taxon>
    </lineage>
</organism>
<evidence type="ECO:0000256" key="4">
    <source>
        <dbReference type="ARBA" id="ARBA00022692"/>
    </source>
</evidence>
<name>G1U8M5_RABIT</name>
<dbReference type="InterPro" id="IPR000337">
    <property type="entry name" value="GPCR_3"/>
</dbReference>
<feature type="transmembrane region" description="Helical" evidence="12">
    <location>
        <begin position="786"/>
        <end position="806"/>
    </location>
</feature>
<reference evidence="15 16" key="1">
    <citation type="journal article" date="2011" name="Nature">
        <title>A high-resolution map of human evolutionary constraint using 29 mammals.</title>
        <authorList>
            <person name="Lindblad-Toh K."/>
            <person name="Garber M."/>
            <person name="Zuk O."/>
            <person name="Lin M.F."/>
            <person name="Parker B.J."/>
            <person name="Washietl S."/>
            <person name="Kheradpour P."/>
            <person name="Ernst J."/>
            <person name="Jordan G."/>
            <person name="Mauceli E."/>
            <person name="Ward L.D."/>
            <person name="Lowe C.B."/>
            <person name="Holloway A.K."/>
            <person name="Clamp M."/>
            <person name="Gnerre S."/>
            <person name="Alfoldi J."/>
            <person name="Beal K."/>
            <person name="Chang J."/>
            <person name="Clawson H."/>
            <person name="Cuff J."/>
            <person name="Di Palma F."/>
            <person name="Fitzgerald S."/>
            <person name="Flicek P."/>
            <person name="Guttman M."/>
            <person name="Hubisz M.J."/>
            <person name="Jaffe D.B."/>
            <person name="Jungreis I."/>
            <person name="Kent W.J."/>
            <person name="Kostka D."/>
            <person name="Lara M."/>
            <person name="Martins A.L."/>
            <person name="Massingham T."/>
            <person name="Moltke I."/>
            <person name="Raney B.J."/>
            <person name="Rasmussen M.D."/>
            <person name="Robinson J."/>
            <person name="Stark A."/>
            <person name="Vilella A.J."/>
            <person name="Wen J."/>
            <person name="Xie X."/>
            <person name="Zody M.C."/>
            <person name="Baldwin J."/>
            <person name="Bloom T."/>
            <person name="Chin C.W."/>
            <person name="Heiman D."/>
            <person name="Nicol R."/>
            <person name="Nusbaum C."/>
            <person name="Young S."/>
            <person name="Wilkinson J."/>
            <person name="Worley K.C."/>
            <person name="Kovar C.L."/>
            <person name="Muzny D.M."/>
            <person name="Gibbs R.A."/>
            <person name="Cree A."/>
            <person name="Dihn H.H."/>
            <person name="Fowler G."/>
            <person name="Jhangiani S."/>
            <person name="Joshi V."/>
            <person name="Lee S."/>
            <person name="Lewis L.R."/>
            <person name="Nazareth L.V."/>
            <person name="Okwuonu G."/>
            <person name="Santibanez J."/>
            <person name="Warren W.C."/>
            <person name="Mardis E.R."/>
            <person name="Weinstock G.M."/>
            <person name="Wilson R.K."/>
            <person name="Delehaunty K."/>
            <person name="Dooling D."/>
            <person name="Fronik C."/>
            <person name="Fulton L."/>
            <person name="Fulton B."/>
            <person name="Graves T."/>
            <person name="Minx P."/>
            <person name="Sodergren E."/>
            <person name="Birney E."/>
            <person name="Margulies E.H."/>
            <person name="Herrero J."/>
            <person name="Green E.D."/>
            <person name="Haussler D."/>
            <person name="Siepel A."/>
            <person name="Goldman N."/>
            <person name="Pollard K.S."/>
            <person name="Pedersen J.S."/>
            <person name="Lander E.S."/>
            <person name="Kellis M."/>
        </authorList>
    </citation>
    <scope>NUCLEOTIDE SEQUENCE [LARGE SCALE GENOMIC DNA]</scope>
    <source>
        <strain evidence="16">Thorbecke</strain>
    </source>
</reference>
<dbReference type="SMR" id="G1U8M5"/>
<dbReference type="FunFam" id="2.10.50.30:FF:000002">
    <property type="entry name" value="Vomeronasal 2 receptor, h1"/>
    <property type="match status" value="1"/>
</dbReference>
<feature type="transmembrane region" description="Helical" evidence="12">
    <location>
        <begin position="662"/>
        <end position="686"/>
    </location>
</feature>
<dbReference type="Ensembl" id="ENSOCUT00000024562.2">
    <property type="protein sequence ID" value="ENSOCUP00000025792.2"/>
    <property type="gene ID" value="ENSOCUG00000025996.2"/>
</dbReference>
<dbReference type="Proteomes" id="UP000001811">
    <property type="component" value="Unplaced"/>
</dbReference>
<keyword evidence="3" id="KW-1003">Cell membrane</keyword>
<dbReference type="PRINTS" id="PR00248">
    <property type="entry name" value="GPCRMGR"/>
</dbReference>